<proteinExistence type="predicted"/>
<dbReference type="HOGENOM" id="CLU_068050_5_0_6"/>
<dbReference type="Pfam" id="PF04367">
    <property type="entry name" value="DUF502"/>
    <property type="match status" value="1"/>
</dbReference>
<keyword evidence="3" id="KW-1185">Reference proteome</keyword>
<feature type="transmembrane region" description="Helical" evidence="1">
    <location>
        <begin position="52"/>
        <end position="75"/>
    </location>
</feature>
<name>A0A0C4WQ70_9GAMM</name>
<dbReference type="EMBL" id="CP010415">
    <property type="protein sequence ID" value="AJE21665.1"/>
    <property type="molecule type" value="Genomic_DNA"/>
</dbReference>
<protein>
    <recommendedName>
        <fullName evidence="4">DUF502 domain-containing protein</fullName>
    </recommendedName>
</protein>
<feature type="transmembrane region" description="Helical" evidence="1">
    <location>
        <begin position="7"/>
        <end position="32"/>
    </location>
</feature>
<organism evidence="2 3">
    <name type="scientific">Azotobacter chroococcum NCIMB 8003</name>
    <dbReference type="NCBI Taxonomy" id="1328314"/>
    <lineage>
        <taxon>Bacteria</taxon>
        <taxon>Pseudomonadati</taxon>
        <taxon>Pseudomonadota</taxon>
        <taxon>Gammaproteobacteria</taxon>
        <taxon>Pseudomonadales</taxon>
        <taxon>Pseudomonadaceae</taxon>
        <taxon>Azotobacter</taxon>
    </lineage>
</organism>
<evidence type="ECO:0000313" key="2">
    <source>
        <dbReference type="EMBL" id="AJE21665.1"/>
    </source>
</evidence>
<dbReference type="STRING" id="1328314.Achr_22160"/>
<sequence>MHMKKALAFVAQRVIGGLLVVVPIYLAVLVLLKGMKSVGQLVRPFTQLLPDWFPAEQALSLLVVLMICFLIGVVLRTRLGQVARKQVEKGFFERIPGYSLFRSLTQQVAGDNRQNVWKPALVEIEDALVPAFVIEEFKDGRYTIFVPSIPTPFAGAVYVLDGKRVHPLDVPFTEALKVVSRWGSGARELVAAMERDGNRREAES</sequence>
<reference evidence="2 3" key="1">
    <citation type="journal article" date="2015" name="PLoS ONE">
        <title>Azotobacter Genomes: The Genome of Azotobacter chroococcum NCIMB 8003 (ATCC 4412).</title>
        <authorList>
            <person name="Robson R.L."/>
            <person name="Jones R."/>
            <person name="Robson R.M."/>
            <person name="Schwartz A."/>
            <person name="Richardson T.H."/>
        </authorList>
    </citation>
    <scope>NUCLEOTIDE SEQUENCE [LARGE SCALE GENOMIC DNA]</scope>
    <source>
        <strain evidence="2 3">NCIMB 8003</strain>
    </source>
</reference>
<dbReference type="Proteomes" id="UP000068210">
    <property type="component" value="Chromosome"/>
</dbReference>
<gene>
    <name evidence="2" type="ORF">Achr_22160</name>
</gene>
<dbReference type="KEGG" id="acx:Achr_22160"/>
<dbReference type="InterPro" id="IPR007462">
    <property type="entry name" value="COV1-like"/>
</dbReference>
<keyword evidence="1" id="KW-1133">Transmembrane helix</keyword>
<keyword evidence="1" id="KW-0812">Transmembrane</keyword>
<evidence type="ECO:0000256" key="1">
    <source>
        <dbReference type="SAM" id="Phobius"/>
    </source>
</evidence>
<evidence type="ECO:0000313" key="3">
    <source>
        <dbReference type="Proteomes" id="UP000068210"/>
    </source>
</evidence>
<keyword evidence="1" id="KW-0472">Membrane</keyword>
<evidence type="ECO:0008006" key="4">
    <source>
        <dbReference type="Google" id="ProtNLM"/>
    </source>
</evidence>
<dbReference type="AlphaFoldDB" id="A0A0C4WQ70"/>
<accession>A0A0C4WQ70</accession>